<dbReference type="InterPro" id="IPR043147">
    <property type="entry name" value="Penicillin_amidase_A-knob"/>
</dbReference>
<keyword evidence="6" id="KW-1185">Reference proteome</keyword>
<evidence type="ECO:0000313" key="6">
    <source>
        <dbReference type="Proteomes" id="UP001374803"/>
    </source>
</evidence>
<accession>A0ABZ2LF25</accession>
<dbReference type="Gene3D" id="1.10.439.10">
    <property type="entry name" value="Penicillin Amidohydrolase, domain 1"/>
    <property type="match status" value="1"/>
</dbReference>
<evidence type="ECO:0000256" key="4">
    <source>
        <dbReference type="SAM" id="SignalP"/>
    </source>
</evidence>
<sequence>MRFNTTRISCAAIATIALGFAGCGAVSDTPAAATGELRPSASALYVVAGLQRPVELLEDRWGVPHIYARSTEDVFLAQGFNAARERLFQIDLWRRRGLGSLSGVFGASYVPQDTAARLFLYRGDMRREWESYGPEARMAATRFAAGVNAYVDWLGQHPEYLPEEFRMLGYAPSHWQPEDVVRIRSHGLTRNVTSEVARSKVACAAGVEADQVRVHLEPEWHTTVPAGFDPCSLPPDVLRVFELATQPVTFDRATLKPIAWRATQDEAPEGSNNWAIAPARTATGRPILANDPHRKYAMPSQRYIAHLSAPGLDAIGAGEPSQPGLSMGHNGTIAFGLTVFYLDQEDLYFYELDPNDHGRYRYGQGWEPLRTVKESVPVAGEAPRDIELRFTRHGPVVKIDEARHRAYAVRTAWQEPGMSPYYGSLRLLRARNFAEFKSAMRNWGAPTENQAYADVHGNIGWVPGGLAPKRRGYDGLVPVPGDGRYEWDGFYDGDDFPSAYNPPEGFIATANQMNLPPDYPYREKKIGFEWVNPARYQRIHEVLSASPHASVEDSIRLQSDQLSRPALQLIALLPHSGAASAMLHAWDGIERADSAPAALFEVWRKRHLGPAFVKAMLPPAAASVVAQPDLATLLDALEHPQRWFGEDAPAKRDRLLSDTLDAAYADTARLLGAQATEWKWGRLLHSVFQHPLSAGVDEATRARLNVGPLPRGGSEYTVNASTYEKDFTHTAGASFRMVLDVGHWDASRAINTPGQSGDARAAHYRDLAESWSAGGTFPLLYSRPAVERNTERRILLQPGRAP</sequence>
<dbReference type="Gene3D" id="2.30.120.10">
    <property type="match status" value="1"/>
</dbReference>
<dbReference type="InterPro" id="IPR029055">
    <property type="entry name" value="Ntn_hydrolases_N"/>
</dbReference>
<dbReference type="SUPFAM" id="SSF56235">
    <property type="entry name" value="N-terminal nucleophile aminohydrolases (Ntn hydrolases)"/>
    <property type="match status" value="1"/>
</dbReference>
<evidence type="ECO:0000256" key="2">
    <source>
        <dbReference type="ARBA" id="ARBA00022801"/>
    </source>
</evidence>
<feature type="signal peptide" evidence="4">
    <location>
        <begin position="1"/>
        <end position="25"/>
    </location>
</feature>
<evidence type="ECO:0000313" key="5">
    <source>
        <dbReference type="EMBL" id="WXB09362.1"/>
    </source>
</evidence>
<dbReference type="InterPro" id="IPR023343">
    <property type="entry name" value="Penicillin_amidase_dom1"/>
</dbReference>
<evidence type="ECO:0000256" key="3">
    <source>
        <dbReference type="ARBA" id="ARBA00023145"/>
    </source>
</evidence>
<dbReference type="Proteomes" id="UP001374803">
    <property type="component" value="Chromosome"/>
</dbReference>
<dbReference type="InterPro" id="IPR014395">
    <property type="entry name" value="Pen/GL7ACA/AHL_acylase"/>
</dbReference>
<dbReference type="Gene3D" id="1.10.1400.10">
    <property type="match status" value="1"/>
</dbReference>
<dbReference type="RefSeq" id="WP_394839035.1">
    <property type="nucleotide sequence ID" value="NZ_CP089929.1"/>
</dbReference>
<dbReference type="Gene3D" id="3.60.20.10">
    <property type="entry name" value="Glutamine Phosphoribosylpyrophosphate, subunit 1, domain 1"/>
    <property type="match status" value="1"/>
</dbReference>
<dbReference type="PANTHER" id="PTHR34218">
    <property type="entry name" value="PEPTIDASE S45 PENICILLIN AMIDASE"/>
    <property type="match status" value="1"/>
</dbReference>
<comment type="similarity">
    <text evidence="1">Belongs to the peptidase S45 family.</text>
</comment>
<gene>
    <name evidence="5" type="ORF">LVJ94_19285</name>
</gene>
<keyword evidence="4" id="KW-0732">Signal</keyword>
<dbReference type="InterPro" id="IPR002692">
    <property type="entry name" value="S45"/>
</dbReference>
<reference evidence="5" key="1">
    <citation type="submission" date="2021-12" db="EMBL/GenBank/DDBJ databases">
        <title>Discovery of the Pendulisporaceae a myxobacterial family with distinct sporulation behavior and unique specialized metabolism.</title>
        <authorList>
            <person name="Garcia R."/>
            <person name="Popoff A."/>
            <person name="Bader C.D."/>
            <person name="Loehr J."/>
            <person name="Walesch S."/>
            <person name="Walt C."/>
            <person name="Boldt J."/>
            <person name="Bunk B."/>
            <person name="Haeckl F.J.F.P.J."/>
            <person name="Gunesch A.P."/>
            <person name="Birkelbach J."/>
            <person name="Nuebel U."/>
            <person name="Pietschmann T."/>
            <person name="Bach T."/>
            <person name="Mueller R."/>
        </authorList>
    </citation>
    <scope>NUCLEOTIDE SEQUENCE</scope>
    <source>
        <strain evidence="5">MSr11367</strain>
    </source>
</reference>
<dbReference type="CDD" id="cd03747">
    <property type="entry name" value="Ntn_PGA_like"/>
    <property type="match status" value="1"/>
</dbReference>
<dbReference type="PIRSF" id="PIRSF001227">
    <property type="entry name" value="Pen_acylase"/>
    <property type="match status" value="1"/>
</dbReference>
<keyword evidence="2" id="KW-0378">Hydrolase</keyword>
<dbReference type="PROSITE" id="PS51257">
    <property type="entry name" value="PROKAR_LIPOPROTEIN"/>
    <property type="match status" value="1"/>
</dbReference>
<keyword evidence="3" id="KW-0865">Zymogen</keyword>
<dbReference type="Pfam" id="PF01804">
    <property type="entry name" value="Penicil_amidase"/>
    <property type="match status" value="1"/>
</dbReference>
<feature type="chain" id="PRO_5046842769" evidence="4">
    <location>
        <begin position="26"/>
        <end position="802"/>
    </location>
</feature>
<protein>
    <submittedName>
        <fullName evidence="5">Penicillin acylase family protein</fullName>
    </submittedName>
</protein>
<name>A0ABZ2LF25_9BACT</name>
<organism evidence="5 6">
    <name type="scientific">Pendulispora rubella</name>
    <dbReference type="NCBI Taxonomy" id="2741070"/>
    <lineage>
        <taxon>Bacteria</taxon>
        <taxon>Pseudomonadati</taxon>
        <taxon>Myxococcota</taxon>
        <taxon>Myxococcia</taxon>
        <taxon>Myxococcales</taxon>
        <taxon>Sorangiineae</taxon>
        <taxon>Pendulisporaceae</taxon>
        <taxon>Pendulispora</taxon>
    </lineage>
</organism>
<evidence type="ECO:0000256" key="1">
    <source>
        <dbReference type="ARBA" id="ARBA00006586"/>
    </source>
</evidence>
<dbReference type="EMBL" id="CP089983">
    <property type="protein sequence ID" value="WXB09362.1"/>
    <property type="molecule type" value="Genomic_DNA"/>
</dbReference>
<proteinExistence type="inferred from homology"/>
<dbReference type="InterPro" id="IPR043146">
    <property type="entry name" value="Penicillin_amidase_N_B-knob"/>
</dbReference>
<dbReference type="PANTHER" id="PTHR34218:SF4">
    <property type="entry name" value="ACYL-HOMOSERINE LACTONE ACYLASE QUIP"/>
    <property type="match status" value="1"/>
</dbReference>